<feature type="non-terminal residue" evidence="1">
    <location>
        <position position="141"/>
    </location>
</feature>
<evidence type="ECO:0000313" key="2">
    <source>
        <dbReference type="Proteomes" id="UP000799755"/>
    </source>
</evidence>
<dbReference type="EMBL" id="MU003507">
    <property type="protein sequence ID" value="KAF2470732.1"/>
    <property type="molecule type" value="Genomic_DNA"/>
</dbReference>
<name>A0ACB6QV31_9PLEO</name>
<comment type="caution">
    <text evidence="1">The sequence shown here is derived from an EMBL/GenBank/DDBJ whole genome shotgun (WGS) entry which is preliminary data.</text>
</comment>
<dbReference type="Proteomes" id="UP000799755">
    <property type="component" value="Unassembled WGS sequence"/>
</dbReference>
<reference evidence="1" key="1">
    <citation type="journal article" date="2020" name="Stud. Mycol.">
        <title>101 Dothideomycetes genomes: a test case for predicting lifestyles and emergence of pathogens.</title>
        <authorList>
            <person name="Haridas S."/>
            <person name="Albert R."/>
            <person name="Binder M."/>
            <person name="Bloem J."/>
            <person name="Labutti K."/>
            <person name="Salamov A."/>
            <person name="Andreopoulos B."/>
            <person name="Baker S."/>
            <person name="Barry K."/>
            <person name="Bills G."/>
            <person name="Bluhm B."/>
            <person name="Cannon C."/>
            <person name="Castanera R."/>
            <person name="Culley D."/>
            <person name="Daum C."/>
            <person name="Ezra D."/>
            <person name="Gonzalez J."/>
            <person name="Henrissat B."/>
            <person name="Kuo A."/>
            <person name="Liang C."/>
            <person name="Lipzen A."/>
            <person name="Lutzoni F."/>
            <person name="Magnuson J."/>
            <person name="Mondo S."/>
            <person name="Nolan M."/>
            <person name="Ohm R."/>
            <person name="Pangilinan J."/>
            <person name="Park H.-J."/>
            <person name="Ramirez L."/>
            <person name="Alfaro M."/>
            <person name="Sun H."/>
            <person name="Tritt A."/>
            <person name="Yoshinaga Y."/>
            <person name="Zwiers L.-H."/>
            <person name="Turgeon B."/>
            <person name="Goodwin S."/>
            <person name="Spatafora J."/>
            <person name="Crous P."/>
            <person name="Grigoriev I."/>
        </authorList>
    </citation>
    <scope>NUCLEOTIDE SEQUENCE</scope>
    <source>
        <strain evidence="1">ATCC 200398</strain>
    </source>
</reference>
<protein>
    <submittedName>
        <fullName evidence="1">Uncharacterized protein</fullName>
    </submittedName>
</protein>
<gene>
    <name evidence="1" type="ORF">BDR25DRAFT_261892</name>
</gene>
<keyword evidence="2" id="KW-1185">Reference proteome</keyword>
<accession>A0ACB6QV31</accession>
<evidence type="ECO:0000313" key="1">
    <source>
        <dbReference type="EMBL" id="KAF2470732.1"/>
    </source>
</evidence>
<proteinExistence type="predicted"/>
<organism evidence="1 2">
    <name type="scientific">Lindgomyces ingoldianus</name>
    <dbReference type="NCBI Taxonomy" id="673940"/>
    <lineage>
        <taxon>Eukaryota</taxon>
        <taxon>Fungi</taxon>
        <taxon>Dikarya</taxon>
        <taxon>Ascomycota</taxon>
        <taxon>Pezizomycotina</taxon>
        <taxon>Dothideomycetes</taxon>
        <taxon>Pleosporomycetidae</taxon>
        <taxon>Pleosporales</taxon>
        <taxon>Lindgomycetaceae</taxon>
        <taxon>Lindgomyces</taxon>
    </lineage>
</organism>
<sequence length="141" mass="16878">MLSILKRIFRRGPAVEIPPFNFARNRFPAKKKWPPNVRELSAKQQFRFERKYKRRALLKSIRPVWDKSLALVQWSLISFILVYGIFFYDWPHDPHRPGAGKEPFEGPRVWMRSIGKQLWTHTEDPAGVERTQRPGPQERRR</sequence>